<comment type="pathway">
    <text evidence="2">Siderophore biosynthesis.</text>
</comment>
<evidence type="ECO:0000256" key="2">
    <source>
        <dbReference type="ARBA" id="ARBA00004924"/>
    </source>
</evidence>
<dbReference type="EMBL" id="CP029822">
    <property type="protein sequence ID" value="AZS50292.1"/>
    <property type="molecule type" value="Genomic_DNA"/>
</dbReference>
<dbReference type="InterPro" id="IPR020845">
    <property type="entry name" value="AMP-binding_CS"/>
</dbReference>
<dbReference type="Gene3D" id="1.10.1200.10">
    <property type="entry name" value="ACP-like"/>
    <property type="match status" value="1"/>
</dbReference>
<dbReference type="Pfam" id="PF00668">
    <property type="entry name" value="Condensation"/>
    <property type="match status" value="1"/>
</dbReference>
<dbReference type="SUPFAM" id="SSF47336">
    <property type="entry name" value="ACP-like"/>
    <property type="match status" value="1"/>
</dbReference>
<feature type="domain" description="Carrier" evidence="6">
    <location>
        <begin position="178"/>
        <end position="254"/>
    </location>
</feature>
<keyword evidence="8" id="KW-1185">Reference proteome</keyword>
<dbReference type="InterPro" id="IPR045851">
    <property type="entry name" value="AMP-bd_C_sf"/>
</dbReference>
<organism evidence="7 8">
    <name type="scientific">Entomomonas moraniae</name>
    <dbReference type="NCBI Taxonomy" id="2213226"/>
    <lineage>
        <taxon>Bacteria</taxon>
        <taxon>Pseudomonadati</taxon>
        <taxon>Pseudomonadota</taxon>
        <taxon>Gammaproteobacteria</taxon>
        <taxon>Pseudomonadales</taxon>
        <taxon>Pseudomonadaceae</taxon>
        <taxon>Entomomonas</taxon>
    </lineage>
</organism>
<reference evidence="8" key="1">
    <citation type="submission" date="2018-06" db="EMBL/GenBank/DDBJ databases">
        <title>Complete genome of Pseudomonas insecticola strain QZS01.</title>
        <authorList>
            <person name="Wang J."/>
            <person name="Su Q."/>
        </authorList>
    </citation>
    <scope>NUCLEOTIDE SEQUENCE [LARGE SCALE GENOMIC DNA]</scope>
    <source>
        <strain evidence="8">QZS01</strain>
    </source>
</reference>
<dbReference type="GO" id="GO:0043041">
    <property type="term" value="P:amino acid activation for nonribosomal peptide biosynthetic process"/>
    <property type="evidence" value="ECO:0007669"/>
    <property type="project" value="TreeGrafter"/>
</dbReference>
<dbReference type="Gene3D" id="3.30.300.30">
    <property type="match status" value="1"/>
</dbReference>
<dbReference type="InterPro" id="IPR057737">
    <property type="entry name" value="Condensation_MtbB-like"/>
</dbReference>
<sequence>MVDALGRDCPDYVAGELWIGGAGVALGYCASPALTKERFVEVDGQRWYRTGDRGRYWADGTLEFLGRVDHQVKVRGHRIELGEIESALASLPEIARAIAVTVGSPAQLAAAIQLKENLATSEQPIKEQLQQLLPDYMVPTSLVIYETLPLSANGKVDRKKIIEELVNQITNTETIFEAPQTAIEQQVACVWQKILKTPNVGRFDSFFSLGGDSLLATQVIAQLKQLGLTTEQPLRQLFAKPQLAEFAATLMVTEQVEQQQVVPDLANRYQPFPLTEVQRAYWMGQSPGLPLSCGTHYLVELDGENVDLTRFSQAWNQLVQYHEMMRVTIDSEGNQTILKQVEAIQLQAITLATDSVQEVQQVLYKYWQQHQLDNNYKHHLYAIKYANNRCRIGIIFNYLTLDGFSIKLILQQLASLYENSSTQLPRLALSFRDYVTQIQTDTDSQTKAKAFWLEKLNTLPLAPQLPIAQQPEQLTQVIFKRRSHRLANEQWLLLKAKARQYQLTPSVILLTAYATILAQWSANQSLAINLTLFDRPNVHPDINQIAGDFTTLAPVGYFPNSQQSIIEQAKALQHEIADALEHKEISSIWVQRERSKTMGITAAALPVVFTSTLGLGEGLFETPNKNFPAFVSGGLSETPQVWLDHQLYEFHGELELSWDAVEDLFPAGLLDEMFASYIQLLNQLIEHNWQQPLVAQLPATQLQVRQQVNAVVAPLPSSSLIEPIFDYASSHPQQVALVFDEQEFSYEELSMRALQIANLLLSYGLQQGESVAVCLPRGPMQIMAVLGVLAAGGAYVPVSTTQPVARQQKIFNTADIKLVLCNEPLFEADSVKFISPYLALDLEPLTKPVLVDCQSLAYIIFTSGSTGEPKGWRFLIKQR</sequence>
<name>A0A3Q9JLG4_9GAMM</name>
<keyword evidence="5" id="KW-0436">Ligase</keyword>
<dbReference type="PROSITE" id="PS00012">
    <property type="entry name" value="PHOSPHOPANTETHEINE"/>
    <property type="match status" value="1"/>
</dbReference>
<dbReference type="PANTHER" id="PTHR45527:SF10">
    <property type="entry name" value="PYOCHELIN SYNTHASE PCHF"/>
    <property type="match status" value="1"/>
</dbReference>
<keyword evidence="3" id="KW-0596">Phosphopantetheine</keyword>
<dbReference type="InterPro" id="IPR000873">
    <property type="entry name" value="AMP-dep_synth/lig_dom"/>
</dbReference>
<dbReference type="SUPFAM" id="SSF56801">
    <property type="entry name" value="Acetyl-CoA synthetase-like"/>
    <property type="match status" value="2"/>
</dbReference>
<dbReference type="InterPro" id="IPR023213">
    <property type="entry name" value="CAT-like_dom_sf"/>
</dbReference>
<dbReference type="Gene3D" id="3.40.50.980">
    <property type="match status" value="2"/>
</dbReference>
<gene>
    <name evidence="7" type="ORF">DM558_05665</name>
</gene>
<evidence type="ECO:0000256" key="5">
    <source>
        <dbReference type="ARBA" id="ARBA00022598"/>
    </source>
</evidence>
<dbReference type="Gene3D" id="3.30.559.30">
    <property type="entry name" value="Nonribosomal peptide synthetase, condensation domain"/>
    <property type="match status" value="1"/>
</dbReference>
<dbReference type="Gene3D" id="3.40.50.12780">
    <property type="entry name" value="N-terminal domain of ligase-like"/>
    <property type="match status" value="1"/>
</dbReference>
<dbReference type="Proteomes" id="UP000273143">
    <property type="component" value="Chromosome"/>
</dbReference>
<proteinExistence type="predicted"/>
<dbReference type="FunFam" id="3.30.559.30:FF:000006">
    <property type="entry name" value="Yersiniabactin polyketide/non-ribosomal peptide synthetase"/>
    <property type="match status" value="1"/>
</dbReference>
<dbReference type="InterPro" id="IPR006162">
    <property type="entry name" value="Ppantetheine_attach_site"/>
</dbReference>
<evidence type="ECO:0000256" key="1">
    <source>
        <dbReference type="ARBA" id="ARBA00001957"/>
    </source>
</evidence>
<keyword evidence="4" id="KW-0597">Phosphoprotein</keyword>
<evidence type="ECO:0000313" key="8">
    <source>
        <dbReference type="Proteomes" id="UP000273143"/>
    </source>
</evidence>
<evidence type="ECO:0000259" key="6">
    <source>
        <dbReference type="PROSITE" id="PS50075"/>
    </source>
</evidence>
<dbReference type="KEGG" id="emo:DM558_05665"/>
<accession>A0A3Q9JLG4</accession>
<dbReference type="GO" id="GO:0000036">
    <property type="term" value="F:acyl carrier activity"/>
    <property type="evidence" value="ECO:0007669"/>
    <property type="project" value="TreeGrafter"/>
</dbReference>
<dbReference type="GO" id="GO:0016874">
    <property type="term" value="F:ligase activity"/>
    <property type="evidence" value="ECO:0007669"/>
    <property type="project" value="UniProtKB-KW"/>
</dbReference>
<dbReference type="PANTHER" id="PTHR45527">
    <property type="entry name" value="NONRIBOSOMAL PEPTIDE SYNTHETASE"/>
    <property type="match status" value="1"/>
</dbReference>
<evidence type="ECO:0000256" key="3">
    <source>
        <dbReference type="ARBA" id="ARBA00022450"/>
    </source>
</evidence>
<dbReference type="InterPro" id="IPR009081">
    <property type="entry name" value="PP-bd_ACP"/>
</dbReference>
<dbReference type="AlphaFoldDB" id="A0A3Q9JLG4"/>
<dbReference type="SUPFAM" id="SSF52777">
    <property type="entry name" value="CoA-dependent acyltransferases"/>
    <property type="match status" value="2"/>
</dbReference>
<dbReference type="InterPro" id="IPR042099">
    <property type="entry name" value="ANL_N_sf"/>
</dbReference>
<evidence type="ECO:0000256" key="4">
    <source>
        <dbReference type="ARBA" id="ARBA00022553"/>
    </source>
</evidence>
<dbReference type="PROSITE" id="PS50075">
    <property type="entry name" value="CARRIER"/>
    <property type="match status" value="1"/>
</dbReference>
<dbReference type="Pfam" id="PF00501">
    <property type="entry name" value="AMP-binding"/>
    <property type="match status" value="1"/>
</dbReference>
<dbReference type="InterPro" id="IPR001242">
    <property type="entry name" value="Condensation_dom"/>
</dbReference>
<dbReference type="InterPro" id="IPR025110">
    <property type="entry name" value="AMP-bd_C"/>
</dbReference>
<dbReference type="InterPro" id="IPR036736">
    <property type="entry name" value="ACP-like_sf"/>
</dbReference>
<evidence type="ECO:0000313" key="7">
    <source>
        <dbReference type="EMBL" id="AZS50292.1"/>
    </source>
</evidence>
<dbReference type="CDD" id="cd19535">
    <property type="entry name" value="Cyc_NRPS"/>
    <property type="match status" value="1"/>
</dbReference>
<dbReference type="Gene3D" id="3.30.559.10">
    <property type="entry name" value="Chloramphenicol acetyltransferase-like domain"/>
    <property type="match status" value="1"/>
</dbReference>
<dbReference type="GO" id="GO:0044550">
    <property type="term" value="P:secondary metabolite biosynthetic process"/>
    <property type="evidence" value="ECO:0007669"/>
    <property type="project" value="TreeGrafter"/>
</dbReference>
<dbReference type="Pfam" id="PF13193">
    <property type="entry name" value="AMP-binding_C"/>
    <property type="match status" value="1"/>
</dbReference>
<dbReference type="GO" id="GO:0031177">
    <property type="term" value="F:phosphopantetheine binding"/>
    <property type="evidence" value="ECO:0007669"/>
    <property type="project" value="TreeGrafter"/>
</dbReference>
<dbReference type="Pfam" id="PF00550">
    <property type="entry name" value="PP-binding"/>
    <property type="match status" value="1"/>
</dbReference>
<comment type="cofactor">
    <cofactor evidence="1">
        <name>pantetheine 4'-phosphate</name>
        <dbReference type="ChEBI" id="CHEBI:47942"/>
    </cofactor>
</comment>
<dbReference type="PROSITE" id="PS00455">
    <property type="entry name" value="AMP_BINDING"/>
    <property type="match status" value="1"/>
</dbReference>
<dbReference type="GO" id="GO:0005737">
    <property type="term" value="C:cytoplasm"/>
    <property type="evidence" value="ECO:0007669"/>
    <property type="project" value="TreeGrafter"/>
</dbReference>
<protein>
    <recommendedName>
        <fullName evidence="6">Carrier domain-containing protein</fullName>
    </recommendedName>
</protein>